<keyword evidence="2" id="KW-1185">Reference proteome</keyword>
<evidence type="ECO:0000313" key="1">
    <source>
        <dbReference type="EMBL" id="SDG34904.1"/>
    </source>
</evidence>
<dbReference type="STRING" id="440168.SAMN04487974_102140"/>
<dbReference type="Proteomes" id="UP000199495">
    <property type="component" value="Unassembled WGS sequence"/>
</dbReference>
<protein>
    <submittedName>
        <fullName evidence="1">Uncharacterized protein</fullName>
    </submittedName>
</protein>
<name>A0A1G7TIQ7_9HYPH</name>
<evidence type="ECO:0000313" key="2">
    <source>
        <dbReference type="Proteomes" id="UP000199495"/>
    </source>
</evidence>
<gene>
    <name evidence="1" type="ORF">SAMN04487974_102140</name>
</gene>
<reference evidence="1 2" key="1">
    <citation type="submission" date="2016-10" db="EMBL/GenBank/DDBJ databases">
        <authorList>
            <person name="de Groot N.N."/>
        </authorList>
    </citation>
    <scope>NUCLEOTIDE SEQUENCE [LARGE SCALE GENOMIC DNA]</scope>
    <source>
        <strain evidence="1 2">CGMCC 1.10267</strain>
    </source>
</reference>
<proteinExistence type="predicted"/>
<sequence>MNLAETIGCFKDLIDREHQASKGAGKGAKDAQMNLDALRRSQSIHKWLIDRPHLWAEYVKHQQESRGCQSN</sequence>
<dbReference type="EMBL" id="FNCS01000002">
    <property type="protein sequence ID" value="SDG34904.1"/>
    <property type="molecule type" value="Genomic_DNA"/>
</dbReference>
<accession>A0A1G7TIQ7</accession>
<organism evidence="1 2">
    <name type="scientific">Pelagibacterium luteolum</name>
    <dbReference type="NCBI Taxonomy" id="440168"/>
    <lineage>
        <taxon>Bacteria</taxon>
        <taxon>Pseudomonadati</taxon>
        <taxon>Pseudomonadota</taxon>
        <taxon>Alphaproteobacteria</taxon>
        <taxon>Hyphomicrobiales</taxon>
        <taxon>Devosiaceae</taxon>
        <taxon>Pelagibacterium</taxon>
    </lineage>
</organism>
<dbReference type="AlphaFoldDB" id="A0A1G7TIQ7"/>